<gene>
    <name evidence="1" type="ORF">C7I55_19045</name>
</gene>
<dbReference type="Proteomes" id="UP000241167">
    <property type="component" value="Unassembled WGS sequence"/>
</dbReference>
<protein>
    <submittedName>
        <fullName evidence="1">Uncharacterized protein</fullName>
    </submittedName>
</protein>
<evidence type="ECO:0000313" key="2">
    <source>
        <dbReference type="Proteomes" id="UP000241167"/>
    </source>
</evidence>
<name>A0A2P7QKN7_9SPHN</name>
<comment type="caution">
    <text evidence="1">The sequence shown here is derived from an EMBL/GenBank/DDBJ whole genome shotgun (WGS) entry which is preliminary data.</text>
</comment>
<evidence type="ECO:0000313" key="1">
    <source>
        <dbReference type="EMBL" id="PSJ38525.1"/>
    </source>
</evidence>
<dbReference type="AlphaFoldDB" id="A0A2P7QKN7"/>
<organism evidence="1 2">
    <name type="scientific">Allosphingosinicella deserti</name>
    <dbReference type="NCBI Taxonomy" id="2116704"/>
    <lineage>
        <taxon>Bacteria</taxon>
        <taxon>Pseudomonadati</taxon>
        <taxon>Pseudomonadota</taxon>
        <taxon>Alphaproteobacteria</taxon>
        <taxon>Sphingomonadales</taxon>
        <taxon>Sphingomonadaceae</taxon>
        <taxon>Allosphingosinicella</taxon>
    </lineage>
</organism>
<accession>A0A2P7QKN7</accession>
<proteinExistence type="predicted"/>
<sequence length="245" mass="26181">MVALLAAICLATGTPDNRDEGGLIIPPLAEPTLPVTAPSAAGFAPAGWRVEREIRGDLNKDGRPDLVAVLKGADPGCVVRTELSSEPMDTNPRLLLVAFGTPQGFTRQVANTAIIPRQEDPFVDDPLDNGELSIRAGILRLKLGHWRSAGGWGTYTNALAFRWDGSAFRLIGFDKDHLQRNSGETEKLSVNFLTRRARIATGSIADDAAEKVVWTTVTGVSPPPLETFGDGLSFEPKLRTGAAAN</sequence>
<reference evidence="1 2" key="1">
    <citation type="submission" date="2018-03" db="EMBL/GenBank/DDBJ databases">
        <title>The draft genome of Sphingosinicella sp. GL-C-18.</title>
        <authorList>
            <person name="Liu L."/>
            <person name="Li L."/>
            <person name="Liang L."/>
            <person name="Zhang X."/>
            <person name="Wang T."/>
        </authorList>
    </citation>
    <scope>NUCLEOTIDE SEQUENCE [LARGE SCALE GENOMIC DNA]</scope>
    <source>
        <strain evidence="1 2">GL-C-18</strain>
    </source>
</reference>
<keyword evidence="2" id="KW-1185">Reference proteome</keyword>
<dbReference type="EMBL" id="PXYI01000006">
    <property type="protein sequence ID" value="PSJ38525.1"/>
    <property type="molecule type" value="Genomic_DNA"/>
</dbReference>